<dbReference type="AlphaFoldDB" id="A0A7R9FRM3"/>
<dbReference type="SMART" id="SM01222">
    <property type="entry name" value="FTCD_N"/>
    <property type="match status" value="1"/>
</dbReference>
<dbReference type="EMBL" id="CAJPEV010004314">
    <property type="protein sequence ID" value="CAG0901564.1"/>
    <property type="molecule type" value="Genomic_DNA"/>
</dbReference>
<dbReference type="SUPFAM" id="SSF55116">
    <property type="entry name" value="Formiminotransferase domain of formiminotransferase-cyclodeaminase"/>
    <property type="match status" value="1"/>
</dbReference>
<keyword evidence="3" id="KW-1185">Reference proteome</keyword>
<dbReference type="PANTHER" id="PTHR12234">
    <property type="entry name" value="FORMIMINOTRANSFERASE-CYCLODEAMINASE"/>
    <property type="match status" value="1"/>
</dbReference>
<accession>A0A7R9FRM3</accession>
<dbReference type="PANTHER" id="PTHR12234:SF0">
    <property type="entry name" value="FORMIMIDOYLTRANSFERASE-CYCLODEAMINASE"/>
    <property type="match status" value="1"/>
</dbReference>
<dbReference type="GO" id="GO:0005542">
    <property type="term" value="F:folic acid binding"/>
    <property type="evidence" value="ECO:0007669"/>
    <property type="project" value="InterPro"/>
</dbReference>
<feature type="domain" description="Formiminotransferase N-terminal subdomain" evidence="1">
    <location>
        <begin position="1"/>
        <end position="110"/>
    </location>
</feature>
<protein>
    <recommendedName>
        <fullName evidence="1">Formiminotransferase N-terminal subdomain domain-containing protein</fullName>
    </recommendedName>
</protein>
<dbReference type="Proteomes" id="UP000677054">
    <property type="component" value="Unassembled WGS sequence"/>
</dbReference>
<evidence type="ECO:0000313" key="3">
    <source>
        <dbReference type="Proteomes" id="UP000677054"/>
    </source>
</evidence>
<sequence>MLVGSPRAVVQATLGAAKVAWNLVDVTQHKGSHPRMGALDVCPFVPVRDATVADCVACSREFGRRLAEDLGVPVFLYGFASDRDYRKIMLPIRAGEFEGLDEKVTPIIRV</sequence>
<dbReference type="Pfam" id="PF07837">
    <property type="entry name" value="FTCD_N"/>
    <property type="match status" value="1"/>
</dbReference>
<evidence type="ECO:0000313" key="2">
    <source>
        <dbReference type="EMBL" id="CAD7252322.1"/>
    </source>
</evidence>
<gene>
    <name evidence="2" type="ORF">DSTB1V02_LOCUS12080</name>
</gene>
<dbReference type="InterPro" id="IPR051623">
    <property type="entry name" value="FTCD"/>
</dbReference>
<dbReference type="Gene3D" id="3.30.990.10">
    <property type="entry name" value="Formiminotransferase, N-terminal subdomain"/>
    <property type="match status" value="1"/>
</dbReference>
<proteinExistence type="predicted"/>
<organism evidence="2">
    <name type="scientific">Darwinula stevensoni</name>
    <dbReference type="NCBI Taxonomy" id="69355"/>
    <lineage>
        <taxon>Eukaryota</taxon>
        <taxon>Metazoa</taxon>
        <taxon>Ecdysozoa</taxon>
        <taxon>Arthropoda</taxon>
        <taxon>Crustacea</taxon>
        <taxon>Oligostraca</taxon>
        <taxon>Ostracoda</taxon>
        <taxon>Podocopa</taxon>
        <taxon>Podocopida</taxon>
        <taxon>Darwinulocopina</taxon>
        <taxon>Darwinuloidea</taxon>
        <taxon>Darwinulidae</taxon>
        <taxon>Darwinula</taxon>
    </lineage>
</organism>
<dbReference type="GO" id="GO:0016740">
    <property type="term" value="F:transferase activity"/>
    <property type="evidence" value="ECO:0007669"/>
    <property type="project" value="InterPro"/>
</dbReference>
<dbReference type="InterPro" id="IPR022384">
    <property type="entry name" value="FormiminoTrfase_cat_dom_sf"/>
</dbReference>
<reference evidence="2" key="1">
    <citation type="submission" date="2020-11" db="EMBL/GenBank/DDBJ databases">
        <authorList>
            <person name="Tran Van P."/>
        </authorList>
    </citation>
    <scope>NUCLEOTIDE SEQUENCE</scope>
</reference>
<dbReference type="OrthoDB" id="6504789at2759"/>
<dbReference type="EMBL" id="LR903831">
    <property type="protein sequence ID" value="CAD7252322.1"/>
    <property type="molecule type" value="Genomic_DNA"/>
</dbReference>
<dbReference type="InterPro" id="IPR037064">
    <property type="entry name" value="Formiminotransferase_N_sf"/>
</dbReference>
<dbReference type="InterPro" id="IPR012886">
    <property type="entry name" value="Formiminotransferase_N"/>
</dbReference>
<evidence type="ECO:0000259" key="1">
    <source>
        <dbReference type="SMART" id="SM01222"/>
    </source>
</evidence>
<name>A0A7R9FRM3_9CRUS</name>